<sequence>MGKAVVALSWKGGTGKTTILASLAYALRRETPLRVLAVDMTEDALLSQLLAPSCRARGFFDYLEGREPEICTADDGALVDTLPAGAPRPNVKPKAVKALVEALKSSYDAVLIDVPGVGDAYNQALTSLMLLADIALIVTTPAFIEQAKKIRAVVDGAPVMAVLNMWTKDSPGKHEVEVIGTSKWGRYAYVVEFDEGAWRSAIEKKLAVFYKTEFSKIIDRITSDLFKLIVE</sequence>
<comment type="caution">
    <text evidence="1">The sequence shown here is derived from an EMBL/GenBank/DDBJ whole genome shotgun (WGS) entry which is preliminary data.</text>
</comment>
<reference evidence="1" key="1">
    <citation type="submission" date="2024-07" db="EMBL/GenBank/DDBJ databases">
        <title>Metagenome and Metagenome-Assembled Genomes of Archaea from a hot spring from the geothermal field of Los Azufres, Mexico.</title>
        <authorList>
            <person name="Marin-Paredes R."/>
            <person name="Martinez-Romero E."/>
            <person name="Servin-Garciduenas L.E."/>
        </authorList>
    </citation>
    <scope>NUCLEOTIDE SEQUENCE</scope>
</reference>
<keyword evidence="1" id="KW-0418">Kinase</keyword>
<protein>
    <submittedName>
        <fullName evidence="1">Tyrosine-protein kinase family protein</fullName>
    </submittedName>
</protein>
<dbReference type="Proteomes" id="UP000033636">
    <property type="component" value="Unassembled WGS sequence"/>
</dbReference>
<proteinExistence type="predicted"/>
<keyword evidence="1" id="KW-0808">Transferase</keyword>
<organism evidence="1 2">
    <name type="scientific">Thermoproteus sp. AZ2</name>
    <dbReference type="NCBI Taxonomy" id="1609232"/>
    <lineage>
        <taxon>Archaea</taxon>
        <taxon>Thermoproteota</taxon>
        <taxon>Thermoprotei</taxon>
        <taxon>Thermoproteales</taxon>
        <taxon>Thermoproteaceae</taxon>
        <taxon>Thermoproteus</taxon>
    </lineage>
</organism>
<gene>
    <name evidence="1" type="ORF">TU35_004170</name>
</gene>
<accession>A0ACC6V0S2</accession>
<evidence type="ECO:0000313" key="1">
    <source>
        <dbReference type="EMBL" id="MFB6490438.1"/>
    </source>
</evidence>
<dbReference type="EMBL" id="JZWT02000009">
    <property type="protein sequence ID" value="MFB6490438.1"/>
    <property type="molecule type" value="Genomic_DNA"/>
</dbReference>
<name>A0ACC6V0S2_9CREN</name>
<evidence type="ECO:0000313" key="2">
    <source>
        <dbReference type="Proteomes" id="UP000033636"/>
    </source>
</evidence>